<dbReference type="InterPro" id="IPR045122">
    <property type="entry name" value="Csc1-like"/>
</dbReference>
<accession>W7XHQ2</accession>
<feature type="transmembrane region" description="Helical" evidence="3">
    <location>
        <begin position="242"/>
        <end position="261"/>
    </location>
</feature>
<evidence type="ECO:0000256" key="3">
    <source>
        <dbReference type="SAM" id="Phobius"/>
    </source>
</evidence>
<feature type="domain" description="CSC1/OSCA1-like cytosolic" evidence="4">
    <location>
        <begin position="281"/>
        <end position="604"/>
    </location>
</feature>
<organism evidence="5 6">
    <name type="scientific">Tetrahymena thermophila (strain SB210)</name>
    <dbReference type="NCBI Taxonomy" id="312017"/>
    <lineage>
        <taxon>Eukaryota</taxon>
        <taxon>Sar</taxon>
        <taxon>Alveolata</taxon>
        <taxon>Ciliophora</taxon>
        <taxon>Intramacronucleata</taxon>
        <taxon>Oligohymenophorea</taxon>
        <taxon>Hymenostomatida</taxon>
        <taxon>Tetrahymenina</taxon>
        <taxon>Tetrahymenidae</taxon>
        <taxon>Tetrahymena</taxon>
    </lineage>
</organism>
<dbReference type="GO" id="GO:0005227">
    <property type="term" value="F:calcium-activated cation channel activity"/>
    <property type="evidence" value="ECO:0007669"/>
    <property type="project" value="InterPro"/>
</dbReference>
<evidence type="ECO:0000313" key="6">
    <source>
        <dbReference type="Proteomes" id="UP000009168"/>
    </source>
</evidence>
<keyword evidence="5" id="KW-0418">Kinase</keyword>
<dbReference type="EMBL" id="GG662539">
    <property type="protein sequence ID" value="EWS72684.1"/>
    <property type="molecule type" value="Genomic_DNA"/>
</dbReference>
<feature type="compositionally biased region" description="Polar residues" evidence="2">
    <location>
        <begin position="39"/>
        <end position="49"/>
    </location>
</feature>
<protein>
    <submittedName>
        <fullName evidence="5">Kinase domain protein</fullName>
    </submittedName>
</protein>
<feature type="coiled-coil region" evidence="1">
    <location>
        <begin position="422"/>
        <end position="449"/>
    </location>
</feature>
<evidence type="ECO:0000313" key="5">
    <source>
        <dbReference type="EMBL" id="EWS72684.1"/>
    </source>
</evidence>
<dbReference type="KEGG" id="tet:TTHERM_001244610"/>
<dbReference type="STRING" id="312017.W7XHQ2"/>
<dbReference type="GO" id="GO:0016301">
    <property type="term" value="F:kinase activity"/>
    <property type="evidence" value="ECO:0007669"/>
    <property type="project" value="UniProtKB-KW"/>
</dbReference>
<dbReference type="InParanoid" id="W7XHQ2"/>
<keyword evidence="5" id="KW-0808">Transferase</keyword>
<feature type="transmembrane region" description="Helical" evidence="3">
    <location>
        <begin position="701"/>
        <end position="719"/>
    </location>
</feature>
<keyword evidence="6" id="KW-1185">Reference proteome</keyword>
<dbReference type="PANTHER" id="PTHR13018:SF83">
    <property type="entry name" value="RRM DOMAIN-CONTAINING PROTEIN"/>
    <property type="match status" value="1"/>
</dbReference>
<reference evidence="6" key="1">
    <citation type="journal article" date="2006" name="PLoS Biol.">
        <title>Macronuclear genome sequence of the ciliate Tetrahymena thermophila, a model eukaryote.</title>
        <authorList>
            <person name="Eisen J.A."/>
            <person name="Coyne R.S."/>
            <person name="Wu M."/>
            <person name="Wu D."/>
            <person name="Thiagarajan M."/>
            <person name="Wortman J.R."/>
            <person name="Badger J.H."/>
            <person name="Ren Q."/>
            <person name="Amedeo P."/>
            <person name="Jones K.M."/>
            <person name="Tallon L.J."/>
            <person name="Delcher A.L."/>
            <person name="Salzberg S.L."/>
            <person name="Silva J.C."/>
            <person name="Haas B.J."/>
            <person name="Majoros W.H."/>
            <person name="Farzad M."/>
            <person name="Carlton J.M."/>
            <person name="Smith R.K. Jr."/>
            <person name="Garg J."/>
            <person name="Pearlman R.E."/>
            <person name="Karrer K.M."/>
            <person name="Sun L."/>
            <person name="Manning G."/>
            <person name="Elde N.C."/>
            <person name="Turkewitz A.P."/>
            <person name="Asai D.J."/>
            <person name="Wilkes D.E."/>
            <person name="Wang Y."/>
            <person name="Cai H."/>
            <person name="Collins K."/>
            <person name="Stewart B.A."/>
            <person name="Lee S.R."/>
            <person name="Wilamowska K."/>
            <person name="Weinberg Z."/>
            <person name="Ruzzo W.L."/>
            <person name="Wloga D."/>
            <person name="Gaertig J."/>
            <person name="Frankel J."/>
            <person name="Tsao C.-C."/>
            <person name="Gorovsky M.A."/>
            <person name="Keeling P.J."/>
            <person name="Waller R.F."/>
            <person name="Patron N.J."/>
            <person name="Cherry J.M."/>
            <person name="Stover N.A."/>
            <person name="Krieger C.J."/>
            <person name="del Toro C."/>
            <person name="Ryder H.F."/>
            <person name="Williamson S.C."/>
            <person name="Barbeau R.A."/>
            <person name="Hamilton E.P."/>
            <person name="Orias E."/>
        </authorList>
    </citation>
    <scope>NUCLEOTIDE SEQUENCE [LARGE SCALE GENOMIC DNA]</scope>
    <source>
        <strain evidence="6">SB210</strain>
    </source>
</reference>
<feature type="transmembrane region" description="Helical" evidence="3">
    <location>
        <begin position="811"/>
        <end position="833"/>
    </location>
</feature>
<dbReference type="OrthoDB" id="286234at2759"/>
<evidence type="ECO:0000259" key="4">
    <source>
        <dbReference type="Pfam" id="PF14703"/>
    </source>
</evidence>
<keyword evidence="1" id="KW-0175">Coiled coil</keyword>
<evidence type="ECO:0000256" key="2">
    <source>
        <dbReference type="SAM" id="MobiDB-lite"/>
    </source>
</evidence>
<feature type="compositionally biased region" description="Polar residues" evidence="2">
    <location>
        <begin position="1"/>
        <end position="11"/>
    </location>
</feature>
<keyword evidence="3" id="KW-1133">Transmembrane helix</keyword>
<dbReference type="PANTHER" id="PTHR13018">
    <property type="entry name" value="PROBABLE MEMBRANE PROTEIN DUF221-RELATED"/>
    <property type="match status" value="1"/>
</dbReference>
<feature type="transmembrane region" description="Helical" evidence="3">
    <location>
        <begin position="617"/>
        <end position="637"/>
    </location>
</feature>
<keyword evidence="3" id="KW-0812">Transmembrane</keyword>
<dbReference type="InterPro" id="IPR027815">
    <property type="entry name" value="CSC1/OSCA1-like_cyt"/>
</dbReference>
<gene>
    <name evidence="5" type="ORF">TTHERM_001244610</name>
</gene>
<dbReference type="GO" id="GO:0005886">
    <property type="term" value="C:plasma membrane"/>
    <property type="evidence" value="ECO:0007669"/>
    <property type="project" value="TreeGrafter"/>
</dbReference>
<dbReference type="AlphaFoldDB" id="W7XHQ2"/>
<feature type="transmembrane region" description="Helical" evidence="3">
    <location>
        <begin position="657"/>
        <end position="680"/>
    </location>
</feature>
<dbReference type="Proteomes" id="UP000009168">
    <property type="component" value="Unassembled WGS sequence"/>
</dbReference>
<dbReference type="GeneID" id="24442007"/>
<evidence type="ECO:0000256" key="1">
    <source>
        <dbReference type="SAM" id="Coils"/>
    </source>
</evidence>
<proteinExistence type="predicted"/>
<keyword evidence="3" id="KW-0472">Membrane</keyword>
<dbReference type="Pfam" id="PF14703">
    <property type="entry name" value="PHM7_cyt"/>
    <property type="match status" value="1"/>
</dbReference>
<sequence length="1257" mass="146112">MNQDNQESQFDSEAQSSEENSQVSEQQNQNQLSKKSQELQNDQVNTQQQERIDNLNHIQIETQFDQPAKQKIQSIDQIKNTRKPISSQQRAIFRGYDGQKIPPDFDKAAEHRLANQVGPEKDINQIQEDETIEYCECCARQIQRHQLKLRCNIYELSFLGSGYPLYFFFIKQCIVMLSLVLFICGVFNVITNIIGSGKCQSASSESDQQNSTNQDQVVCKQGNVFSLFYLGRKSDQETFMEIQGYLNLSSMIAMIILLQWFRKLQRQLDAKCDDEDISANDYTIMIKNVPKDFEAINDDYDDDIKEFFRVNSLEGKEVEVESVTLCYDLSEITKLELEKQQLIQKKKKYIFKINNLKKKIDEIFHINSCTHSIQNDLENNQQGIKIIGDSQQPIQATEGDTKFELNILQPNNTVCNIFNKEISSKEENRKSITINNEQIQDKLQSKENDQNLNKSETKYPNKESINQLNLKNQQVGRQITIFRQNQKDQNVLDKLNFQLTEESVNLAKIQLNIQKVDKQLKTLNEKLMDGKGREFMKNYFTGNAFVCVKYEQDKEDIIERYRPIGISDKILSKEKNLVQHQMIYKDNKLSVIQAPDPTDINWNNLHYSQNEKIKRRLIGFISTVASLLVCALGIYGFHLFQQYEINKQNASSLKLQIISSSLAILITIFNFILLFILQIISKYCKYSTRTKDNIFIAKGLSVARFVNSALISFIIQIYVQSNKDKQTVLFGQGGLSDNANYFMISNCFVPFLSELINPEYYLLILLRKIEAKKGVESIKTQSELNQLYENPEFQIQERYAQILMTMFTTAFYSPIVPMTIFWSLIGLILQYWVDKYNLIHRSCVKNNMSAELSIEMTEHLEYFLPIQSISTLIFYQYANGGDWGLSSIIGTAIGLLHAFLPMQLINERFFEINKASANTIDYEEAQKYFITDYSRENPIYKQQARQTHVKKMTIRISNQKDFLRRNGLRFTGNESIDSKNSNTPQKINLATPSLFQVNGHEKKLNQIIKPFDQQQEKNIFQQKTQETFQTTDDDVNTQLVNQQTATSSQKRAYFIDGKYITNETNLVLIQEEMTQSIHSNLNMVNQESQKQFQNNSPDINNISPQLLYGQPKFIDSIVKQKEQFNPRKKIQIYRINKKEDDIESTDQQPTQLISLNRKLESSSPKNFNNSPENQIVTERELLNYKEVNKRNKSFDSTIQNGDQFKPSIFSQFTSTSLKSKQKYSKLRIHLKELDMLPNQEDNKTTNQKVEQVQINIQ</sequence>
<dbReference type="RefSeq" id="XP_012654784.1">
    <property type="nucleotide sequence ID" value="XM_012799330.1"/>
</dbReference>
<feature type="compositionally biased region" description="Low complexity" evidence="2">
    <location>
        <begin position="12"/>
        <end position="34"/>
    </location>
</feature>
<feature type="transmembrane region" description="Helical" evidence="3">
    <location>
        <begin position="173"/>
        <end position="194"/>
    </location>
</feature>
<name>W7XHQ2_TETTS</name>
<feature type="region of interest" description="Disordered" evidence="2">
    <location>
        <begin position="1"/>
        <end position="50"/>
    </location>
</feature>